<dbReference type="InterPro" id="IPR052368">
    <property type="entry name" value="2-oxoacid_oxidoreductase"/>
</dbReference>
<comment type="caution">
    <text evidence="4">The sequence shown here is derived from an EMBL/GenBank/DDBJ whole genome shotgun (WGS) entry which is preliminary data.</text>
</comment>
<dbReference type="CDD" id="cd07034">
    <property type="entry name" value="TPP_PYR_PFOR_IOR-alpha_like"/>
    <property type="match status" value="1"/>
</dbReference>
<sequence>MAKRLFSGNEAIAQGAIEAGLNFFAGYPITPSSDIAEYISRELPKRGGRFIQMEDEIASAGAIIGASLAGAKAMTATSGPGLSLMQEHIGFAVMVEAPTVFVDVQRGGPSTGLPTFPSQGDLLITRWGTHGDHDLIVIYPNSVSECFYLTVKAFNLAEEYRTPVIILSDEIIGHMREIVELPETVEQVYRKTPDGPPEEYLPYEVKEGDVPPMAAYGSEYRYHTTGLAHDETGFPTHNPEKVKALIERIIRKITGNRDKIADVEIVYPEADYMIFALGSVSRSAREAIEELREKGVDIGLFRPRVLFPFPETQIRKISDRVKKIFVFEMNQGQIVHVVERVTDRRKIKWFGKSNGEIITPEEIEGVVMEDINGY</sequence>
<feature type="domain" description="Pyruvate flavodoxin/ferredoxin oxidoreductase pyrimidine binding" evidence="2">
    <location>
        <begin position="15"/>
        <end position="246"/>
    </location>
</feature>
<dbReference type="Pfam" id="PF01855">
    <property type="entry name" value="POR_N"/>
    <property type="match status" value="1"/>
</dbReference>
<evidence type="ECO:0000259" key="3">
    <source>
        <dbReference type="Pfam" id="PF17147"/>
    </source>
</evidence>
<dbReference type="Proteomes" id="UP000885847">
    <property type="component" value="Unassembled WGS sequence"/>
</dbReference>
<reference evidence="4" key="1">
    <citation type="journal article" date="2020" name="mSystems">
        <title>Genome- and Community-Level Interaction Insights into Carbon Utilization and Element Cycling Functions of Hydrothermarchaeota in Hydrothermal Sediment.</title>
        <authorList>
            <person name="Zhou Z."/>
            <person name="Liu Y."/>
            <person name="Xu W."/>
            <person name="Pan J."/>
            <person name="Luo Z.H."/>
            <person name="Li M."/>
        </authorList>
    </citation>
    <scope>NUCLEOTIDE SEQUENCE [LARGE SCALE GENOMIC DNA]</scope>
    <source>
        <strain evidence="4">HyVt-102</strain>
    </source>
</reference>
<evidence type="ECO:0000313" key="4">
    <source>
        <dbReference type="EMBL" id="HDI83354.1"/>
    </source>
</evidence>
<dbReference type="Gene3D" id="3.40.50.920">
    <property type="match status" value="1"/>
</dbReference>
<dbReference type="InterPro" id="IPR002880">
    <property type="entry name" value="Pyrv_Fd/Flavodoxin_OxRdtase_N"/>
</dbReference>
<organism evidence="4">
    <name type="scientific">candidate division WOR-3 bacterium</name>
    <dbReference type="NCBI Taxonomy" id="2052148"/>
    <lineage>
        <taxon>Bacteria</taxon>
        <taxon>Bacteria division WOR-3</taxon>
    </lineage>
</organism>
<dbReference type="PANTHER" id="PTHR43088:SF1">
    <property type="entry name" value="SUBUNIT OF PYRUVATE:FLAVODOXIN OXIDOREDUCTASE"/>
    <property type="match status" value="1"/>
</dbReference>
<proteinExistence type="predicted"/>
<dbReference type="InterPro" id="IPR029061">
    <property type="entry name" value="THDP-binding"/>
</dbReference>
<evidence type="ECO:0000256" key="1">
    <source>
        <dbReference type="ARBA" id="ARBA00023002"/>
    </source>
</evidence>
<protein>
    <submittedName>
        <fullName evidence="4">2-oxoacid:acceptor oxidoreductase subunit alpha</fullName>
    </submittedName>
</protein>
<dbReference type="SUPFAM" id="SSF52518">
    <property type="entry name" value="Thiamin diphosphate-binding fold (THDP-binding)"/>
    <property type="match status" value="1"/>
</dbReference>
<dbReference type="EMBL" id="DQWE01000291">
    <property type="protein sequence ID" value="HDI83354.1"/>
    <property type="molecule type" value="Genomic_DNA"/>
</dbReference>
<dbReference type="InterPro" id="IPR009014">
    <property type="entry name" value="Transketo_C/PFOR_II"/>
</dbReference>
<dbReference type="Pfam" id="PF17147">
    <property type="entry name" value="PFOR_II"/>
    <property type="match status" value="1"/>
</dbReference>
<dbReference type="InterPro" id="IPR033412">
    <property type="entry name" value="PFOR_II"/>
</dbReference>
<name>A0A7C0ZDC2_UNCW3</name>
<dbReference type="AlphaFoldDB" id="A0A7C0ZDC2"/>
<dbReference type="NCBIfam" id="NF006412">
    <property type="entry name" value="PRK08659.1"/>
    <property type="match status" value="1"/>
</dbReference>
<feature type="domain" description="Pyruvate:ferredoxin oxidoreductase core" evidence="3">
    <location>
        <begin position="270"/>
        <end position="363"/>
    </location>
</feature>
<accession>A0A7C0ZDC2</accession>
<dbReference type="Gene3D" id="3.40.50.970">
    <property type="match status" value="1"/>
</dbReference>
<dbReference type="SUPFAM" id="SSF52922">
    <property type="entry name" value="TK C-terminal domain-like"/>
    <property type="match status" value="1"/>
</dbReference>
<dbReference type="GO" id="GO:0016491">
    <property type="term" value="F:oxidoreductase activity"/>
    <property type="evidence" value="ECO:0007669"/>
    <property type="project" value="UniProtKB-KW"/>
</dbReference>
<evidence type="ECO:0000259" key="2">
    <source>
        <dbReference type="Pfam" id="PF01855"/>
    </source>
</evidence>
<dbReference type="FunFam" id="3.40.50.970:FF:000022">
    <property type="entry name" value="2-oxoglutarate ferredoxin oxidoreductase alpha subunit"/>
    <property type="match status" value="1"/>
</dbReference>
<dbReference type="PANTHER" id="PTHR43088">
    <property type="entry name" value="SUBUNIT OF PYRUVATE:FLAVODOXIN OXIDOREDUCTASE-RELATED"/>
    <property type="match status" value="1"/>
</dbReference>
<keyword evidence="1" id="KW-0560">Oxidoreductase</keyword>
<gene>
    <name evidence="4" type="ORF">ENF18_06140</name>
</gene>